<accession>A0A9Q9WW10</accession>
<evidence type="ECO:0000256" key="1">
    <source>
        <dbReference type="SAM" id="MobiDB-lite"/>
    </source>
</evidence>
<name>A0A9Q9WW10_CYPCA</name>
<dbReference type="KEGG" id="ccar:109058619"/>
<dbReference type="GeneID" id="109058619"/>
<evidence type="ECO:0000313" key="5">
    <source>
        <dbReference type="RefSeq" id="XP_042590611.1"/>
    </source>
</evidence>
<dbReference type="RefSeq" id="XP_042590611.1">
    <property type="nucleotide sequence ID" value="XM_042734677.1"/>
</dbReference>
<gene>
    <name evidence="3 4 5" type="primary">LOC109058619</name>
</gene>
<dbReference type="OrthoDB" id="45007at2759"/>
<evidence type="ECO:0000313" key="3">
    <source>
        <dbReference type="RefSeq" id="XP_042590609.1"/>
    </source>
</evidence>
<feature type="compositionally biased region" description="Basic and acidic residues" evidence="1">
    <location>
        <begin position="90"/>
        <end position="102"/>
    </location>
</feature>
<dbReference type="RefSeq" id="XP_042590610.1">
    <property type="nucleotide sequence ID" value="XM_042734676.1"/>
</dbReference>
<dbReference type="RefSeq" id="XP_042590609.1">
    <property type="nucleotide sequence ID" value="XM_042734675.1"/>
</dbReference>
<proteinExistence type="predicted"/>
<evidence type="ECO:0000259" key="2">
    <source>
        <dbReference type="Pfam" id="PF25457"/>
    </source>
</evidence>
<feature type="domain" description="IRF-2BP1/2-like middle" evidence="2">
    <location>
        <begin position="27"/>
        <end position="92"/>
    </location>
</feature>
<dbReference type="Proteomes" id="UP001155660">
    <property type="component" value="Chromosome B11"/>
</dbReference>
<dbReference type="Pfam" id="PF25457">
    <property type="entry name" value="IRF-2BP1_2_M"/>
    <property type="match status" value="1"/>
</dbReference>
<organism evidence="3">
    <name type="scientific">Cyprinus carpio</name>
    <name type="common">Common carp</name>
    <dbReference type="NCBI Taxonomy" id="7962"/>
    <lineage>
        <taxon>Eukaryota</taxon>
        <taxon>Metazoa</taxon>
        <taxon>Chordata</taxon>
        <taxon>Craniata</taxon>
        <taxon>Vertebrata</taxon>
        <taxon>Euteleostomi</taxon>
        <taxon>Actinopterygii</taxon>
        <taxon>Neopterygii</taxon>
        <taxon>Teleostei</taxon>
        <taxon>Ostariophysi</taxon>
        <taxon>Cypriniformes</taxon>
        <taxon>Cyprinidae</taxon>
        <taxon>Cyprininae</taxon>
        <taxon>Cyprinus</taxon>
    </lineage>
</organism>
<dbReference type="AlphaFoldDB" id="A0A9Q9WW10"/>
<feature type="region of interest" description="Disordered" evidence="1">
    <location>
        <begin position="25"/>
        <end position="118"/>
    </location>
</feature>
<dbReference type="InterPro" id="IPR058682">
    <property type="entry name" value="IRF-2BP1/2-like_M"/>
</dbReference>
<sequence>MHALNGRSVQMGIHPVALTAEHVSKRAEDMNDKHRADSMSDASDGHKDWTQKGKTVRELMRLQSLDSRFKKKHAPLAHRMGYESSSSALKTEELEQRSQTTKEEEEEETWRKTGQNPN</sequence>
<evidence type="ECO:0000313" key="4">
    <source>
        <dbReference type="RefSeq" id="XP_042590610.1"/>
    </source>
</evidence>
<reference evidence="3 4" key="1">
    <citation type="submission" date="2025-04" db="UniProtKB">
        <authorList>
            <consortium name="RefSeq"/>
        </authorList>
    </citation>
    <scope>IDENTIFICATION</scope>
    <source>
        <tissue evidence="3 4">Muscle</tissue>
    </source>
</reference>
<protein>
    <submittedName>
        <fullName evidence="3 4">Interferon regulatory factor 2-binding protein 2-B-like</fullName>
    </submittedName>
</protein>
<feature type="compositionally biased region" description="Basic and acidic residues" evidence="1">
    <location>
        <begin position="25"/>
        <end position="60"/>
    </location>
</feature>